<evidence type="ECO:0000313" key="1">
    <source>
        <dbReference type="EMBL" id="CAG8765904.1"/>
    </source>
</evidence>
<dbReference type="Proteomes" id="UP000789901">
    <property type="component" value="Unassembled WGS sequence"/>
</dbReference>
<dbReference type="EMBL" id="CAJVQB010014016">
    <property type="protein sequence ID" value="CAG8765904.1"/>
    <property type="molecule type" value="Genomic_DNA"/>
</dbReference>
<comment type="caution">
    <text evidence="1">The sequence shown here is derived from an EMBL/GenBank/DDBJ whole genome shotgun (WGS) entry which is preliminary data.</text>
</comment>
<proteinExistence type="predicted"/>
<sequence>MNFLDFILTPNELSVNGPDSPISRNTCASEKSNNGIPKLIYKKTKVKHRSGSKKRSWVWRYFELKKVIEKSKDANIEVIYSICLVLDDSEKLYNIWLRIVSRSISNLINYLTNIHDITKDGPKSYKQDDPKQTKIDIFARSGSYPHTESKNDKLTKELIKFFICNAQPISLVVSSNFCKLIKELDPMFSLSNEKHNLMHDLVKILGPFFEVTKKLGGSEYVTIFFMIPSILALMERLDCSNNNSEKLNNTLNFETTDLVFDTNVGFIDTHKEEEDSSKGRKFKINTPIDVTNMNYKIKNLLY</sequence>
<keyword evidence="2" id="KW-1185">Reference proteome</keyword>
<protein>
    <submittedName>
        <fullName evidence="1">39639_t:CDS:1</fullName>
    </submittedName>
</protein>
<reference evidence="1 2" key="1">
    <citation type="submission" date="2021-06" db="EMBL/GenBank/DDBJ databases">
        <authorList>
            <person name="Kallberg Y."/>
            <person name="Tangrot J."/>
            <person name="Rosling A."/>
        </authorList>
    </citation>
    <scope>NUCLEOTIDE SEQUENCE [LARGE SCALE GENOMIC DNA]</scope>
    <source>
        <strain evidence="1 2">120-4 pot B 10/14</strain>
    </source>
</reference>
<name>A0ABN7VFT4_GIGMA</name>
<accession>A0ABN7VFT4</accession>
<gene>
    <name evidence="1" type="ORF">GMARGA_LOCUS18013</name>
</gene>
<evidence type="ECO:0000313" key="2">
    <source>
        <dbReference type="Proteomes" id="UP000789901"/>
    </source>
</evidence>
<feature type="non-terminal residue" evidence="1">
    <location>
        <position position="302"/>
    </location>
</feature>
<organism evidence="1 2">
    <name type="scientific">Gigaspora margarita</name>
    <dbReference type="NCBI Taxonomy" id="4874"/>
    <lineage>
        <taxon>Eukaryota</taxon>
        <taxon>Fungi</taxon>
        <taxon>Fungi incertae sedis</taxon>
        <taxon>Mucoromycota</taxon>
        <taxon>Glomeromycotina</taxon>
        <taxon>Glomeromycetes</taxon>
        <taxon>Diversisporales</taxon>
        <taxon>Gigasporaceae</taxon>
        <taxon>Gigaspora</taxon>
    </lineage>
</organism>